<organism evidence="1 2">
    <name type="scientific">Lapidilactobacillus mulanensis</name>
    <dbReference type="NCBI Taxonomy" id="2485999"/>
    <lineage>
        <taxon>Bacteria</taxon>
        <taxon>Bacillati</taxon>
        <taxon>Bacillota</taxon>
        <taxon>Bacilli</taxon>
        <taxon>Lactobacillales</taxon>
        <taxon>Lactobacillaceae</taxon>
        <taxon>Lapidilactobacillus</taxon>
    </lineage>
</organism>
<keyword evidence="2" id="KW-1185">Reference proteome</keyword>
<dbReference type="Pfam" id="PF00300">
    <property type="entry name" value="His_Phos_1"/>
    <property type="match status" value="1"/>
</dbReference>
<name>A0ABW4DMZ6_9LACO</name>
<comment type="caution">
    <text evidence="1">The sequence shown here is derived from an EMBL/GenBank/DDBJ whole genome shotgun (WGS) entry which is preliminary data.</text>
</comment>
<dbReference type="Proteomes" id="UP001597244">
    <property type="component" value="Unassembled WGS sequence"/>
</dbReference>
<dbReference type="InterPro" id="IPR013078">
    <property type="entry name" value="His_Pase_superF_clade-1"/>
</dbReference>
<reference evidence="2" key="1">
    <citation type="journal article" date="2019" name="Int. J. Syst. Evol. Microbiol.">
        <title>The Global Catalogue of Microorganisms (GCM) 10K type strain sequencing project: providing services to taxonomists for standard genome sequencing and annotation.</title>
        <authorList>
            <consortium name="The Broad Institute Genomics Platform"/>
            <consortium name="The Broad Institute Genome Sequencing Center for Infectious Disease"/>
            <person name="Wu L."/>
            <person name="Ma J."/>
        </authorList>
    </citation>
    <scope>NUCLEOTIDE SEQUENCE [LARGE SCALE GENOMIC DNA]</scope>
    <source>
        <strain evidence="2">CCM 8951</strain>
    </source>
</reference>
<accession>A0ABW4DMZ6</accession>
<dbReference type="InterPro" id="IPR029033">
    <property type="entry name" value="His_PPase_superfam"/>
</dbReference>
<evidence type="ECO:0000313" key="1">
    <source>
        <dbReference type="EMBL" id="MFD1464610.1"/>
    </source>
</evidence>
<gene>
    <name evidence="1" type="ORF">ACFQ4L_00695</name>
</gene>
<evidence type="ECO:0000313" key="2">
    <source>
        <dbReference type="Proteomes" id="UP001597244"/>
    </source>
</evidence>
<dbReference type="SUPFAM" id="SSF53254">
    <property type="entry name" value="Phosphoglycerate mutase-like"/>
    <property type="match status" value="1"/>
</dbReference>
<proteinExistence type="predicted"/>
<dbReference type="RefSeq" id="WP_263853142.1">
    <property type="nucleotide sequence ID" value="NZ_JBHTOF010000011.1"/>
</dbReference>
<dbReference type="EMBL" id="JBHTOF010000011">
    <property type="protein sequence ID" value="MFD1464610.1"/>
    <property type="molecule type" value="Genomic_DNA"/>
</dbReference>
<protein>
    <submittedName>
        <fullName evidence="1">Histidine phosphatase family protein</fullName>
    </submittedName>
</protein>
<sequence length="151" mass="16829">MPIQLDDRLVERKISGWLPDFAQYSDQQWQNLDFSAAAGETIRQVQQRYLNFMTALPEDAHVAIGSHGTAMSSVVEAAWPEHGQAFFKRIPFAAVIRITMTAGKIDSVEVPMAFSTLEKTADVNVASSQKRVSQAPVIYLNNQLNIDNANY</sequence>
<dbReference type="Gene3D" id="3.40.50.1240">
    <property type="entry name" value="Phosphoglycerate mutase-like"/>
    <property type="match status" value="1"/>
</dbReference>